<gene>
    <name evidence="8" type="ORF">DEP93_00670</name>
</gene>
<dbReference type="PANTHER" id="PTHR10938:SF0">
    <property type="entry name" value="TRANSLATION INITIATION FACTOR IF-3, MITOCHONDRIAL"/>
    <property type="match status" value="1"/>
</dbReference>
<evidence type="ECO:0000313" key="8">
    <source>
        <dbReference type="EMBL" id="HCC41972.1"/>
    </source>
</evidence>
<dbReference type="Proteomes" id="UP000263336">
    <property type="component" value="Unassembled WGS sequence"/>
</dbReference>
<dbReference type="InterPro" id="IPR019814">
    <property type="entry name" value="Translation_initiation_fac_3_N"/>
</dbReference>
<dbReference type="InterPro" id="IPR036788">
    <property type="entry name" value="T_IF-3_C_sf"/>
</dbReference>
<evidence type="ECO:0000313" key="9">
    <source>
        <dbReference type="Proteomes" id="UP000263336"/>
    </source>
</evidence>
<dbReference type="InterPro" id="IPR001288">
    <property type="entry name" value="Translation_initiation_fac_3"/>
</dbReference>
<name>A0A3D0ZPK6_UNCKA</name>
<evidence type="ECO:0000256" key="1">
    <source>
        <dbReference type="ARBA" id="ARBA00005439"/>
    </source>
</evidence>
<evidence type="ECO:0000256" key="4">
    <source>
        <dbReference type="NCBIfam" id="TIGR00168"/>
    </source>
</evidence>
<dbReference type="Gene3D" id="3.30.110.10">
    <property type="entry name" value="Translation initiation factor 3 (IF-3), C-terminal domain"/>
    <property type="match status" value="1"/>
</dbReference>
<evidence type="ECO:0000259" key="7">
    <source>
        <dbReference type="Pfam" id="PF05198"/>
    </source>
</evidence>
<keyword evidence="2 5" id="KW-0396">Initiation factor</keyword>
<organism evidence="8 9">
    <name type="scientific">candidate division WWE3 bacterium</name>
    <dbReference type="NCBI Taxonomy" id="2053526"/>
    <lineage>
        <taxon>Bacteria</taxon>
        <taxon>Katanobacteria</taxon>
    </lineage>
</organism>
<feature type="domain" description="Translation initiation factor 3 N-terminal" evidence="7">
    <location>
        <begin position="8"/>
        <end position="74"/>
    </location>
</feature>
<evidence type="ECO:0000256" key="3">
    <source>
        <dbReference type="ARBA" id="ARBA00022917"/>
    </source>
</evidence>
<reference evidence="8 9" key="1">
    <citation type="journal article" date="2018" name="Nat. Biotechnol.">
        <title>A standardized bacterial taxonomy based on genome phylogeny substantially revises the tree of life.</title>
        <authorList>
            <person name="Parks D.H."/>
            <person name="Chuvochina M."/>
            <person name="Waite D.W."/>
            <person name="Rinke C."/>
            <person name="Skarshewski A."/>
            <person name="Chaumeil P.A."/>
            <person name="Hugenholtz P."/>
        </authorList>
    </citation>
    <scope>NUCLEOTIDE SEQUENCE [LARGE SCALE GENOMIC DNA]</scope>
    <source>
        <strain evidence="8">UBA11701</strain>
    </source>
</reference>
<proteinExistence type="inferred from homology"/>
<dbReference type="Gene3D" id="3.10.20.80">
    <property type="entry name" value="Translation initiation factor 3 (IF-3), N-terminal domain"/>
    <property type="match status" value="1"/>
</dbReference>
<dbReference type="PANTHER" id="PTHR10938">
    <property type="entry name" value="TRANSLATION INITIATION FACTOR IF-3"/>
    <property type="match status" value="1"/>
</dbReference>
<protein>
    <recommendedName>
        <fullName evidence="4 5">Translation initiation factor IF-3</fullName>
    </recommendedName>
</protein>
<dbReference type="InterPro" id="IPR019815">
    <property type="entry name" value="Translation_initiation_fac_3_C"/>
</dbReference>
<dbReference type="GO" id="GO:0043022">
    <property type="term" value="F:ribosome binding"/>
    <property type="evidence" value="ECO:0007669"/>
    <property type="project" value="TreeGrafter"/>
</dbReference>
<dbReference type="GO" id="GO:0005737">
    <property type="term" value="C:cytoplasm"/>
    <property type="evidence" value="ECO:0007669"/>
    <property type="project" value="UniProtKB-SubCell"/>
</dbReference>
<dbReference type="AlphaFoldDB" id="A0A3D0ZPK6"/>
<comment type="caution">
    <text evidence="8">The sequence shown here is derived from an EMBL/GenBank/DDBJ whole genome shotgun (WGS) entry which is preliminary data.</text>
</comment>
<dbReference type="Pfam" id="PF00707">
    <property type="entry name" value="IF3_C"/>
    <property type="match status" value="1"/>
</dbReference>
<dbReference type="GO" id="GO:0032790">
    <property type="term" value="P:ribosome disassembly"/>
    <property type="evidence" value="ECO:0007669"/>
    <property type="project" value="TreeGrafter"/>
</dbReference>
<dbReference type="EMBL" id="DOZN01000007">
    <property type="protein sequence ID" value="HCC41972.1"/>
    <property type="molecule type" value="Genomic_DNA"/>
</dbReference>
<evidence type="ECO:0000256" key="5">
    <source>
        <dbReference type="RuleBase" id="RU000646"/>
    </source>
</evidence>
<sequence length="168" mass="19391">MQNQHILNDRIRVRQLVVIDEEGKNLGVLDTFKALNIAKERELDLLLVAPNAQIPVAKIVDYSKFLYEERKKLSAAKVKSKKSELKELRFGPHTDEGDLNRYIERAKEFLGDGNRVKITIKMRGREGMFPEVAFEKLKKIEEGLAEDGKIESPPKRMGQMVWEIFIPK</sequence>
<dbReference type="NCBIfam" id="TIGR00168">
    <property type="entry name" value="infC"/>
    <property type="match status" value="1"/>
</dbReference>
<keyword evidence="3 5" id="KW-0648">Protein biosynthesis</keyword>
<comment type="function">
    <text evidence="5">IF-3 binds to the 30S ribosomal subunit and shifts the equilibrium between 70S ribosomes and their 50S and 30S subunits in favor of the free subunits, thus enhancing the availability of 30S subunits on which protein synthesis initiation begins.</text>
</comment>
<evidence type="ECO:0000256" key="2">
    <source>
        <dbReference type="ARBA" id="ARBA00022540"/>
    </source>
</evidence>
<dbReference type="SUPFAM" id="SSF54364">
    <property type="entry name" value="Translation initiation factor IF3, N-terminal domain"/>
    <property type="match status" value="1"/>
</dbReference>
<accession>A0A3D0ZPK6</accession>
<dbReference type="PROSITE" id="PS00938">
    <property type="entry name" value="IF3"/>
    <property type="match status" value="1"/>
</dbReference>
<comment type="subunit">
    <text evidence="5">Monomer.</text>
</comment>
<feature type="domain" description="Translation initiation factor 3 C-terminal" evidence="6">
    <location>
        <begin position="84"/>
        <end position="168"/>
    </location>
</feature>
<evidence type="ECO:0000259" key="6">
    <source>
        <dbReference type="Pfam" id="PF00707"/>
    </source>
</evidence>
<dbReference type="SUPFAM" id="SSF55200">
    <property type="entry name" value="Translation initiation factor IF3, C-terminal domain"/>
    <property type="match status" value="1"/>
</dbReference>
<comment type="similarity">
    <text evidence="1 5">Belongs to the IF-3 family.</text>
</comment>
<dbReference type="Pfam" id="PF05198">
    <property type="entry name" value="IF3_N"/>
    <property type="match status" value="1"/>
</dbReference>
<dbReference type="GO" id="GO:0003743">
    <property type="term" value="F:translation initiation factor activity"/>
    <property type="evidence" value="ECO:0007669"/>
    <property type="project" value="UniProtKB-UniRule"/>
</dbReference>
<dbReference type="InterPro" id="IPR036787">
    <property type="entry name" value="T_IF-3_N_sf"/>
</dbReference>
<comment type="subcellular location">
    <subcellularLocation>
        <location evidence="5">Cytoplasm</location>
    </subcellularLocation>
</comment>
<dbReference type="InterPro" id="IPR019813">
    <property type="entry name" value="Translation_initiation_fac3_CS"/>
</dbReference>